<protein>
    <submittedName>
        <fullName evidence="1">Uncharacterized protein</fullName>
    </submittedName>
</protein>
<keyword evidence="2" id="KW-1185">Reference proteome</keyword>
<evidence type="ECO:0000313" key="2">
    <source>
        <dbReference type="Proteomes" id="UP000224401"/>
    </source>
</evidence>
<name>A0A1V0DY40_9CAUD</name>
<proteinExistence type="predicted"/>
<organism evidence="1 2">
    <name type="scientific">Dinoroseobacter phage vB_DshS-R5C</name>
    <dbReference type="NCBI Taxonomy" id="1965368"/>
    <lineage>
        <taxon>Viruses</taxon>
        <taxon>Duplodnaviria</taxon>
        <taxon>Heunggongvirae</taxon>
        <taxon>Uroviricota</taxon>
        <taxon>Caudoviricetes</taxon>
        <taxon>Nanhaivirus</taxon>
        <taxon>Nanhaivirus D5C</taxon>
    </lineage>
</organism>
<gene>
    <name evidence="1" type="ORF">vBDshSR5C_30</name>
</gene>
<dbReference type="PROSITE" id="PS51257">
    <property type="entry name" value="PROKAR_LIPOPROTEIN"/>
    <property type="match status" value="1"/>
</dbReference>
<reference evidence="1 2" key="1">
    <citation type="submission" date="2017-02" db="EMBL/GenBank/DDBJ databases">
        <title>A novel roseosiphophage isolated from the oligotrophic South China Sea.</title>
        <authorList>
            <person name="Yang Y."/>
            <person name="Cai L."/>
            <person name="Zhang R."/>
        </authorList>
    </citation>
    <scope>NUCLEOTIDE SEQUENCE [LARGE SCALE GENOMIC DNA]</scope>
</reference>
<evidence type="ECO:0000313" key="1">
    <source>
        <dbReference type="EMBL" id="ARB06084.1"/>
    </source>
</evidence>
<sequence>MEVRGNAFANADIYQNTNLVVTACCDRPVTITPLRSYRVAQCHGDRIAGLVALAADDVRARGRRVYVSTMQPGRFVDSYLAEGYDDPISIQP</sequence>
<dbReference type="EMBL" id="KY606587">
    <property type="protein sequence ID" value="ARB06084.1"/>
    <property type="molecule type" value="Genomic_DNA"/>
</dbReference>
<dbReference type="Proteomes" id="UP000224401">
    <property type="component" value="Segment"/>
</dbReference>
<accession>A0A1V0DY40</accession>